<feature type="signal peptide" evidence="2">
    <location>
        <begin position="1"/>
        <end position="20"/>
    </location>
</feature>
<dbReference type="Proteomes" id="UP000801492">
    <property type="component" value="Unassembled WGS sequence"/>
</dbReference>
<protein>
    <submittedName>
        <fullName evidence="3">Uncharacterized protein</fullName>
    </submittedName>
</protein>
<feature type="compositionally biased region" description="Low complexity" evidence="1">
    <location>
        <begin position="439"/>
        <end position="459"/>
    </location>
</feature>
<evidence type="ECO:0000313" key="3">
    <source>
        <dbReference type="EMBL" id="KAF2887470.1"/>
    </source>
</evidence>
<evidence type="ECO:0000256" key="1">
    <source>
        <dbReference type="SAM" id="MobiDB-lite"/>
    </source>
</evidence>
<organism evidence="3 4">
    <name type="scientific">Ignelater luminosus</name>
    <name type="common">Cucubano</name>
    <name type="synonym">Pyrophorus luminosus</name>
    <dbReference type="NCBI Taxonomy" id="2038154"/>
    <lineage>
        <taxon>Eukaryota</taxon>
        <taxon>Metazoa</taxon>
        <taxon>Ecdysozoa</taxon>
        <taxon>Arthropoda</taxon>
        <taxon>Hexapoda</taxon>
        <taxon>Insecta</taxon>
        <taxon>Pterygota</taxon>
        <taxon>Neoptera</taxon>
        <taxon>Endopterygota</taxon>
        <taxon>Coleoptera</taxon>
        <taxon>Polyphaga</taxon>
        <taxon>Elateriformia</taxon>
        <taxon>Elateroidea</taxon>
        <taxon>Elateridae</taxon>
        <taxon>Agrypninae</taxon>
        <taxon>Pyrophorini</taxon>
        <taxon>Ignelater</taxon>
    </lineage>
</organism>
<keyword evidence="4" id="KW-1185">Reference proteome</keyword>
<dbReference type="AlphaFoldDB" id="A0A8K0CPK6"/>
<evidence type="ECO:0000256" key="2">
    <source>
        <dbReference type="SAM" id="SignalP"/>
    </source>
</evidence>
<feature type="compositionally biased region" description="Low complexity" evidence="1">
    <location>
        <begin position="297"/>
        <end position="311"/>
    </location>
</feature>
<evidence type="ECO:0000313" key="4">
    <source>
        <dbReference type="Proteomes" id="UP000801492"/>
    </source>
</evidence>
<feature type="compositionally biased region" description="Polar residues" evidence="1">
    <location>
        <begin position="395"/>
        <end position="408"/>
    </location>
</feature>
<feature type="chain" id="PRO_5035445489" evidence="2">
    <location>
        <begin position="21"/>
        <end position="459"/>
    </location>
</feature>
<proteinExistence type="predicted"/>
<reference evidence="3" key="1">
    <citation type="submission" date="2019-08" db="EMBL/GenBank/DDBJ databases">
        <title>The genome of the North American firefly Photinus pyralis.</title>
        <authorList>
            <consortium name="Photinus pyralis genome working group"/>
            <person name="Fallon T.R."/>
            <person name="Sander Lower S.E."/>
            <person name="Weng J.-K."/>
        </authorList>
    </citation>
    <scope>NUCLEOTIDE SEQUENCE</scope>
    <source>
        <strain evidence="3">TRF0915ILg1</strain>
        <tissue evidence="3">Whole body</tissue>
    </source>
</reference>
<keyword evidence="2" id="KW-0732">Signal</keyword>
<feature type="compositionally biased region" description="Basic and acidic residues" evidence="1">
    <location>
        <begin position="376"/>
        <end position="385"/>
    </location>
</feature>
<gene>
    <name evidence="3" type="ORF">ILUMI_18703</name>
</gene>
<feature type="region of interest" description="Disordered" evidence="1">
    <location>
        <begin position="296"/>
        <end position="459"/>
    </location>
</feature>
<accession>A0A8K0CPK6</accession>
<dbReference type="EMBL" id="VTPC01083389">
    <property type="protein sequence ID" value="KAF2887470.1"/>
    <property type="molecule type" value="Genomic_DNA"/>
</dbReference>
<feature type="compositionally biased region" description="Low complexity" evidence="1">
    <location>
        <begin position="343"/>
        <end position="362"/>
    </location>
</feature>
<name>A0A8K0CPK6_IGNLU</name>
<sequence>MNLLLFSSFILYIFPQFVVSSTLLSDPLMVKIRETEEDRKIKLLTEYVALELGYNSTNDNNMNGSSTEQYVKQVAEVVLYDYDLTIEQKANALKIKHILEVFKTACLYEEHIDRAIELDNEAVASNGVLNGSAHDRYIYEEHLIDILVFYEGHVATDLLIQSFAPNNIYAERHVFGNDTANIINERNTQSVRRATGTLNLVNKFFDPEHRLNIDADQAAKLEYEDLYQQIEKQAIENFEKMLKLPDQVVEGTTNKNPLPTEILNVTPFEEFTTSTIEQMRKTTPQEDESTILQSLTEPPAEASEPPVEASETTAEVLEPPAKASEPPVEASETPVEASETPVEASEPPGEASESPSEASTPPVKASELPVEATRPPADDSQREVEASPLPVDATQPPTEGSQPASEMSQVDAAPPPAEDASSPAEAVHLPAEDLSVPTEPAELSLEPAELSLEPALPFQ</sequence>
<comment type="caution">
    <text evidence="3">The sequence shown here is derived from an EMBL/GenBank/DDBJ whole genome shotgun (WGS) entry which is preliminary data.</text>
</comment>